<protein>
    <submittedName>
        <fullName evidence="2">Uncharacterized protein</fullName>
    </submittedName>
</protein>
<proteinExistence type="predicted"/>
<dbReference type="AlphaFoldDB" id="A0A8T0DZL6"/>
<reference evidence="2" key="1">
    <citation type="journal article" date="2020" name="bioRxiv">
        <title>Chromosome-level reference genome of the European wasp spider Argiope bruennichi: a resource for studies on range expansion and evolutionary adaptation.</title>
        <authorList>
            <person name="Sheffer M.M."/>
            <person name="Hoppe A."/>
            <person name="Krehenwinkel H."/>
            <person name="Uhl G."/>
            <person name="Kuss A.W."/>
            <person name="Jensen L."/>
            <person name="Jensen C."/>
            <person name="Gillespie R.G."/>
            <person name="Hoff K.J."/>
            <person name="Prost S."/>
        </authorList>
    </citation>
    <scope>NUCLEOTIDE SEQUENCE</scope>
</reference>
<accession>A0A8T0DZL6</accession>
<organism evidence="2 3">
    <name type="scientific">Argiope bruennichi</name>
    <name type="common">Wasp spider</name>
    <name type="synonym">Aranea bruennichi</name>
    <dbReference type="NCBI Taxonomy" id="94029"/>
    <lineage>
        <taxon>Eukaryota</taxon>
        <taxon>Metazoa</taxon>
        <taxon>Ecdysozoa</taxon>
        <taxon>Arthropoda</taxon>
        <taxon>Chelicerata</taxon>
        <taxon>Arachnida</taxon>
        <taxon>Araneae</taxon>
        <taxon>Araneomorphae</taxon>
        <taxon>Entelegynae</taxon>
        <taxon>Araneoidea</taxon>
        <taxon>Araneidae</taxon>
        <taxon>Argiope</taxon>
    </lineage>
</organism>
<keyword evidence="3" id="KW-1185">Reference proteome</keyword>
<comment type="caution">
    <text evidence="2">The sequence shown here is derived from an EMBL/GenBank/DDBJ whole genome shotgun (WGS) entry which is preliminary data.</text>
</comment>
<reference evidence="2" key="2">
    <citation type="submission" date="2020-06" db="EMBL/GenBank/DDBJ databases">
        <authorList>
            <person name="Sheffer M."/>
        </authorList>
    </citation>
    <scope>NUCLEOTIDE SEQUENCE</scope>
</reference>
<dbReference type="Proteomes" id="UP000807504">
    <property type="component" value="Unassembled WGS sequence"/>
</dbReference>
<keyword evidence="1" id="KW-0732">Signal</keyword>
<gene>
    <name evidence="2" type="ORF">HNY73_022102</name>
</gene>
<dbReference type="EMBL" id="JABXBU010002231">
    <property type="protein sequence ID" value="KAF8763978.1"/>
    <property type="molecule type" value="Genomic_DNA"/>
</dbReference>
<evidence type="ECO:0000313" key="2">
    <source>
        <dbReference type="EMBL" id="KAF8763978.1"/>
    </source>
</evidence>
<feature type="signal peptide" evidence="1">
    <location>
        <begin position="1"/>
        <end position="16"/>
    </location>
</feature>
<evidence type="ECO:0000313" key="3">
    <source>
        <dbReference type="Proteomes" id="UP000807504"/>
    </source>
</evidence>
<name>A0A8T0DZL6_ARGBR</name>
<evidence type="ECO:0000256" key="1">
    <source>
        <dbReference type="SAM" id="SignalP"/>
    </source>
</evidence>
<sequence length="72" mass="7812">MKYLAFLVVFVSVASAVVGIDMTQFYEHFVAVGCTKTPSSGSNVLLKVCGTCLRFVFDVKKIDQGSCANLTR</sequence>
<feature type="chain" id="PRO_5035748599" evidence="1">
    <location>
        <begin position="17"/>
        <end position="72"/>
    </location>
</feature>